<name>A0A9P8TBC7_9ASCO</name>
<accession>A0A9P8TBC7</accession>
<sequence>MRFQHLVFTFLAVLLQAQNAIAAAIASNSLGSASTLPVSTVTTSLTTTFTEGADVSTFTGTVEGKSYIAYLEVKDVHTDAGFLGFSSYNTYTFNWAFEFKEAPDAFAFHVYTSESFFLNAVFGPGLSNAEGQVNLEQGAFIYSYEAKFFSATFLTEYLDFTIGDYFAFDWEITADTHYVFYAGALVSAVEELITGLVCGVVGCKTYSEPLDFQFSDLFN</sequence>
<keyword evidence="3" id="KW-1185">Reference proteome</keyword>
<feature type="signal peptide" evidence="1">
    <location>
        <begin position="1"/>
        <end position="22"/>
    </location>
</feature>
<organism evidence="2 3">
    <name type="scientific">Wickerhamomyces mucosus</name>
    <dbReference type="NCBI Taxonomy" id="1378264"/>
    <lineage>
        <taxon>Eukaryota</taxon>
        <taxon>Fungi</taxon>
        <taxon>Dikarya</taxon>
        <taxon>Ascomycota</taxon>
        <taxon>Saccharomycotina</taxon>
        <taxon>Saccharomycetes</taxon>
        <taxon>Phaffomycetales</taxon>
        <taxon>Wickerhamomycetaceae</taxon>
        <taxon>Wickerhamomyces</taxon>
    </lineage>
</organism>
<dbReference type="EMBL" id="JAEUBF010001028">
    <property type="protein sequence ID" value="KAH3673263.1"/>
    <property type="molecule type" value="Genomic_DNA"/>
</dbReference>
<evidence type="ECO:0008006" key="4">
    <source>
        <dbReference type="Google" id="ProtNLM"/>
    </source>
</evidence>
<comment type="caution">
    <text evidence="2">The sequence shown here is derived from an EMBL/GenBank/DDBJ whole genome shotgun (WGS) entry which is preliminary data.</text>
</comment>
<feature type="chain" id="PRO_5040252930" description="Secreted protein" evidence="1">
    <location>
        <begin position="23"/>
        <end position="219"/>
    </location>
</feature>
<reference evidence="2" key="2">
    <citation type="submission" date="2021-01" db="EMBL/GenBank/DDBJ databases">
        <authorList>
            <person name="Schikora-Tamarit M.A."/>
        </authorList>
    </citation>
    <scope>NUCLEOTIDE SEQUENCE</scope>
    <source>
        <strain evidence="2">CBS6341</strain>
    </source>
</reference>
<protein>
    <recommendedName>
        <fullName evidence="4">Secreted protein</fullName>
    </recommendedName>
</protein>
<evidence type="ECO:0000256" key="1">
    <source>
        <dbReference type="SAM" id="SignalP"/>
    </source>
</evidence>
<evidence type="ECO:0000313" key="2">
    <source>
        <dbReference type="EMBL" id="KAH3673263.1"/>
    </source>
</evidence>
<dbReference type="OrthoDB" id="3982858at2759"/>
<evidence type="ECO:0000313" key="3">
    <source>
        <dbReference type="Proteomes" id="UP000769528"/>
    </source>
</evidence>
<reference evidence="2" key="1">
    <citation type="journal article" date="2021" name="Open Biol.">
        <title>Shared evolutionary footprints suggest mitochondrial oxidative damage underlies multiple complex I losses in fungi.</title>
        <authorList>
            <person name="Schikora-Tamarit M.A."/>
            <person name="Marcet-Houben M."/>
            <person name="Nosek J."/>
            <person name="Gabaldon T."/>
        </authorList>
    </citation>
    <scope>NUCLEOTIDE SEQUENCE</scope>
    <source>
        <strain evidence="2">CBS6341</strain>
    </source>
</reference>
<proteinExistence type="predicted"/>
<dbReference type="AlphaFoldDB" id="A0A9P8TBC7"/>
<dbReference type="Proteomes" id="UP000769528">
    <property type="component" value="Unassembled WGS sequence"/>
</dbReference>
<keyword evidence="1" id="KW-0732">Signal</keyword>
<gene>
    <name evidence="2" type="ORF">WICMUC_003722</name>
</gene>